<evidence type="ECO:0000256" key="4">
    <source>
        <dbReference type="ARBA" id="ARBA00022801"/>
    </source>
</evidence>
<evidence type="ECO:0000256" key="1">
    <source>
        <dbReference type="ARBA" id="ARBA00001526"/>
    </source>
</evidence>
<evidence type="ECO:0000313" key="9">
    <source>
        <dbReference type="EMBL" id="MBO8450759.1"/>
    </source>
</evidence>
<keyword evidence="5 6" id="KW-0046">Antibiotic resistance</keyword>
<dbReference type="GO" id="GO:0046677">
    <property type="term" value="P:response to antibiotic"/>
    <property type="evidence" value="ECO:0007669"/>
    <property type="project" value="UniProtKB-UniRule"/>
</dbReference>
<dbReference type="InterPro" id="IPR045155">
    <property type="entry name" value="Beta-lactam_cat"/>
</dbReference>
<dbReference type="Gene3D" id="3.40.710.10">
    <property type="entry name" value="DD-peptidase/beta-lactamase superfamily"/>
    <property type="match status" value="1"/>
</dbReference>
<evidence type="ECO:0000256" key="6">
    <source>
        <dbReference type="RuleBase" id="RU361140"/>
    </source>
</evidence>
<dbReference type="GO" id="GO:0008800">
    <property type="term" value="F:beta-lactamase activity"/>
    <property type="evidence" value="ECO:0007669"/>
    <property type="project" value="UniProtKB-UniRule"/>
</dbReference>
<name>A0A9D9EUG3_9SPIR</name>
<dbReference type="EC" id="3.5.2.6" evidence="3 6"/>
<accession>A0A9D9EUG3</accession>
<evidence type="ECO:0000256" key="3">
    <source>
        <dbReference type="ARBA" id="ARBA00012865"/>
    </source>
</evidence>
<evidence type="ECO:0000313" key="10">
    <source>
        <dbReference type="Proteomes" id="UP000823616"/>
    </source>
</evidence>
<evidence type="ECO:0000256" key="2">
    <source>
        <dbReference type="ARBA" id="ARBA00009009"/>
    </source>
</evidence>
<dbReference type="Proteomes" id="UP000823616">
    <property type="component" value="Unassembled WGS sequence"/>
</dbReference>
<dbReference type="InterPro" id="IPR000871">
    <property type="entry name" value="Beta-lactam_class-A"/>
</dbReference>
<sequence>MIRFRAFLFPAAVLFTLALPAACRTTAPAAETGQERLTAELSRIESRYGARIGLFFLDTETGETAAYRADERFAFCSTFKAFAAGFFLLEADESGMNERVFFTEDDILSWAPVCRTKTETGMTAAEICEAALRFSDNTAANLLFDLLGGPEELTRRLAALGDRVTLSVRREPNLNEFLPGRTDDTTTPEQAARTLYALCRELEAAGGGKLARFLDWMSGNDTGKTL</sequence>
<dbReference type="PROSITE" id="PS00146">
    <property type="entry name" value="BETA_LACTAMASE_A"/>
    <property type="match status" value="1"/>
</dbReference>
<dbReference type="GO" id="GO:0030655">
    <property type="term" value="P:beta-lactam antibiotic catabolic process"/>
    <property type="evidence" value="ECO:0007669"/>
    <property type="project" value="InterPro"/>
</dbReference>
<reference evidence="9" key="2">
    <citation type="journal article" date="2021" name="PeerJ">
        <title>Extensive microbial diversity within the chicken gut microbiome revealed by metagenomics and culture.</title>
        <authorList>
            <person name="Gilroy R."/>
            <person name="Ravi A."/>
            <person name="Getino M."/>
            <person name="Pursley I."/>
            <person name="Horton D.L."/>
            <person name="Alikhan N.F."/>
            <person name="Baker D."/>
            <person name="Gharbi K."/>
            <person name="Hall N."/>
            <person name="Watson M."/>
            <person name="Adriaenssens E.M."/>
            <person name="Foster-Nyarko E."/>
            <person name="Jarju S."/>
            <person name="Secka A."/>
            <person name="Antonio M."/>
            <person name="Oren A."/>
            <person name="Chaudhuri R.R."/>
            <person name="La Ragione R."/>
            <person name="Hildebrand F."/>
            <person name="Pallen M.J."/>
        </authorList>
    </citation>
    <scope>NUCLEOTIDE SEQUENCE</scope>
    <source>
        <strain evidence="9">B3-4054</strain>
    </source>
</reference>
<dbReference type="PRINTS" id="PR00118">
    <property type="entry name" value="BLACTAMASEA"/>
</dbReference>
<dbReference type="InterPro" id="IPR023650">
    <property type="entry name" value="Beta-lactam_class-A_AS"/>
</dbReference>
<feature type="chain" id="PRO_5039580038" description="Beta-lactamase" evidence="7">
    <location>
        <begin position="30"/>
        <end position="226"/>
    </location>
</feature>
<dbReference type="InterPro" id="IPR012338">
    <property type="entry name" value="Beta-lactam/transpept-like"/>
</dbReference>
<proteinExistence type="inferred from homology"/>
<dbReference type="Pfam" id="PF13354">
    <property type="entry name" value="Beta-lactamase2"/>
    <property type="match status" value="1"/>
</dbReference>
<evidence type="ECO:0000256" key="5">
    <source>
        <dbReference type="ARBA" id="ARBA00023251"/>
    </source>
</evidence>
<keyword evidence="4 6" id="KW-0378">Hydrolase</keyword>
<gene>
    <name evidence="9" type="ORF">IAA96_06605</name>
</gene>
<keyword evidence="7" id="KW-0732">Signal</keyword>
<comment type="similarity">
    <text evidence="2 6">Belongs to the class-A beta-lactamase family.</text>
</comment>
<evidence type="ECO:0000259" key="8">
    <source>
        <dbReference type="Pfam" id="PF13354"/>
    </source>
</evidence>
<evidence type="ECO:0000256" key="7">
    <source>
        <dbReference type="SAM" id="SignalP"/>
    </source>
</evidence>
<feature type="non-terminal residue" evidence="9">
    <location>
        <position position="226"/>
    </location>
</feature>
<dbReference type="PANTHER" id="PTHR35333">
    <property type="entry name" value="BETA-LACTAMASE"/>
    <property type="match status" value="1"/>
</dbReference>
<protein>
    <recommendedName>
        <fullName evidence="3 6">Beta-lactamase</fullName>
        <ecNumber evidence="3 6">3.5.2.6</ecNumber>
    </recommendedName>
</protein>
<comment type="caution">
    <text evidence="9">The sequence shown here is derived from an EMBL/GenBank/DDBJ whole genome shotgun (WGS) entry which is preliminary data.</text>
</comment>
<dbReference type="AlphaFoldDB" id="A0A9D9EUG3"/>
<dbReference type="SUPFAM" id="SSF56601">
    <property type="entry name" value="beta-lactamase/transpeptidase-like"/>
    <property type="match status" value="1"/>
</dbReference>
<organism evidence="9 10">
    <name type="scientific">Candidatus Avitreponema avistercoris</name>
    <dbReference type="NCBI Taxonomy" id="2840705"/>
    <lineage>
        <taxon>Bacteria</taxon>
        <taxon>Pseudomonadati</taxon>
        <taxon>Spirochaetota</taxon>
        <taxon>Spirochaetia</taxon>
        <taxon>Spirochaetales</taxon>
        <taxon>Candidatus Avitreponema</taxon>
    </lineage>
</organism>
<reference evidence="9" key="1">
    <citation type="submission" date="2020-10" db="EMBL/GenBank/DDBJ databases">
        <authorList>
            <person name="Gilroy R."/>
        </authorList>
    </citation>
    <scope>NUCLEOTIDE SEQUENCE</scope>
    <source>
        <strain evidence="9">B3-4054</strain>
    </source>
</reference>
<feature type="domain" description="Beta-lactamase class A catalytic" evidence="8">
    <location>
        <begin position="53"/>
        <end position="222"/>
    </location>
</feature>
<comment type="catalytic activity">
    <reaction evidence="1 6">
        <text>a beta-lactam + H2O = a substituted beta-amino acid</text>
        <dbReference type="Rhea" id="RHEA:20401"/>
        <dbReference type="ChEBI" id="CHEBI:15377"/>
        <dbReference type="ChEBI" id="CHEBI:35627"/>
        <dbReference type="ChEBI" id="CHEBI:140347"/>
        <dbReference type="EC" id="3.5.2.6"/>
    </reaction>
</comment>
<feature type="signal peptide" evidence="7">
    <location>
        <begin position="1"/>
        <end position="29"/>
    </location>
</feature>
<dbReference type="PANTHER" id="PTHR35333:SF3">
    <property type="entry name" value="BETA-LACTAMASE-TYPE TRANSPEPTIDASE FOLD CONTAINING PROTEIN"/>
    <property type="match status" value="1"/>
</dbReference>
<dbReference type="EMBL" id="JADIMS010000121">
    <property type="protein sequence ID" value="MBO8450759.1"/>
    <property type="molecule type" value="Genomic_DNA"/>
</dbReference>